<proteinExistence type="predicted"/>
<protein>
    <submittedName>
        <fullName evidence="2">Uncharacterized protein</fullName>
    </submittedName>
</protein>
<feature type="region of interest" description="Disordered" evidence="1">
    <location>
        <begin position="1"/>
        <end position="22"/>
    </location>
</feature>
<keyword evidence="3" id="KW-1185">Reference proteome</keyword>
<name>A0AAV2E8P2_9ROSI</name>
<evidence type="ECO:0000313" key="3">
    <source>
        <dbReference type="Proteomes" id="UP001497516"/>
    </source>
</evidence>
<organism evidence="2 3">
    <name type="scientific">Linum trigynum</name>
    <dbReference type="NCBI Taxonomy" id="586398"/>
    <lineage>
        <taxon>Eukaryota</taxon>
        <taxon>Viridiplantae</taxon>
        <taxon>Streptophyta</taxon>
        <taxon>Embryophyta</taxon>
        <taxon>Tracheophyta</taxon>
        <taxon>Spermatophyta</taxon>
        <taxon>Magnoliopsida</taxon>
        <taxon>eudicotyledons</taxon>
        <taxon>Gunneridae</taxon>
        <taxon>Pentapetalae</taxon>
        <taxon>rosids</taxon>
        <taxon>fabids</taxon>
        <taxon>Malpighiales</taxon>
        <taxon>Linaceae</taxon>
        <taxon>Linum</taxon>
    </lineage>
</organism>
<feature type="region of interest" description="Disordered" evidence="1">
    <location>
        <begin position="81"/>
        <end position="104"/>
    </location>
</feature>
<reference evidence="2 3" key="1">
    <citation type="submission" date="2024-04" db="EMBL/GenBank/DDBJ databases">
        <authorList>
            <person name="Fracassetti M."/>
        </authorList>
    </citation>
    <scope>NUCLEOTIDE SEQUENCE [LARGE SCALE GENOMIC DNA]</scope>
</reference>
<dbReference type="Proteomes" id="UP001497516">
    <property type="component" value="Chromosome 4"/>
</dbReference>
<accession>A0AAV2E8P2</accession>
<sequence length="104" mass="11748">MEEDRGSMLPKPNIVKQSTRKMKRAYPAREVSLEQQLDMEEPAAYFNVDIGALLSSPFSHQIEDDPLIQHGLNSEDTILEIGEDNPFPESGGNQFELKSRKTSQ</sequence>
<evidence type="ECO:0000256" key="1">
    <source>
        <dbReference type="SAM" id="MobiDB-lite"/>
    </source>
</evidence>
<evidence type="ECO:0000313" key="2">
    <source>
        <dbReference type="EMBL" id="CAL1382271.1"/>
    </source>
</evidence>
<gene>
    <name evidence="2" type="ORF">LTRI10_LOCUS23603</name>
</gene>
<dbReference type="EMBL" id="OZ034817">
    <property type="protein sequence ID" value="CAL1382271.1"/>
    <property type="molecule type" value="Genomic_DNA"/>
</dbReference>
<dbReference type="AlphaFoldDB" id="A0AAV2E8P2"/>